<dbReference type="InterPro" id="IPR036263">
    <property type="entry name" value="Chorismate_II_sf"/>
</dbReference>
<accession>A0A1T4YBB7</accession>
<keyword evidence="3" id="KW-0732">Signal</keyword>
<dbReference type="Proteomes" id="UP000189735">
    <property type="component" value="Unassembled WGS sequence"/>
</dbReference>
<dbReference type="InterPro" id="IPR051331">
    <property type="entry name" value="Chorismate_mutase-related"/>
</dbReference>
<sequence>MPRIRTTTQLQTSRRGGVSRTLAGAVILGAAFTGIVGSTESATASDMSTAIEQSSVTLASAQVHADGAGELDPIGSLVAQRLALATPVAQSKWLSRKPITDAAREQAVVDEAVAVATKDGVDPALVERVIRAQISASKVVQKGLFTTWKHDPEAAPTTAPDLAAIRPQLDSIDTALVTAIGDASAVANDSRCSHAVDTERDRTYPGMDSLERKAVRVAWASFCAG</sequence>
<name>A0A1T4YBB7_9MICO</name>
<dbReference type="SUPFAM" id="SSF48600">
    <property type="entry name" value="Chorismate mutase II"/>
    <property type="match status" value="1"/>
</dbReference>
<dbReference type="RefSeq" id="WP_078714840.1">
    <property type="nucleotide sequence ID" value="NZ_FUYG01000007.1"/>
</dbReference>
<evidence type="ECO:0000256" key="5">
    <source>
        <dbReference type="SAM" id="Phobius"/>
    </source>
</evidence>
<evidence type="ECO:0000256" key="2">
    <source>
        <dbReference type="ARBA" id="ARBA00012404"/>
    </source>
</evidence>
<evidence type="ECO:0000256" key="3">
    <source>
        <dbReference type="ARBA" id="ARBA00022729"/>
    </source>
</evidence>
<keyword evidence="5" id="KW-0812">Transmembrane</keyword>
<evidence type="ECO:0000313" key="8">
    <source>
        <dbReference type="Proteomes" id="UP000189735"/>
    </source>
</evidence>
<evidence type="ECO:0000256" key="4">
    <source>
        <dbReference type="ARBA" id="ARBA00023235"/>
    </source>
</evidence>
<dbReference type="InterPro" id="IPR036979">
    <property type="entry name" value="CM_dom_sf"/>
</dbReference>
<protein>
    <recommendedName>
        <fullName evidence="2">chorismate mutase</fullName>
        <ecNumber evidence="2">5.4.99.5</ecNumber>
    </recommendedName>
</protein>
<dbReference type="SMART" id="SM00830">
    <property type="entry name" value="CM_2"/>
    <property type="match status" value="1"/>
</dbReference>
<keyword evidence="5" id="KW-1133">Transmembrane helix</keyword>
<dbReference type="Gene3D" id="1.20.59.10">
    <property type="entry name" value="Chorismate mutase"/>
    <property type="match status" value="1"/>
</dbReference>
<dbReference type="EC" id="5.4.99.5" evidence="2"/>
<dbReference type="Pfam" id="PF01817">
    <property type="entry name" value="CM_2"/>
    <property type="match status" value="1"/>
</dbReference>
<reference evidence="8" key="1">
    <citation type="submission" date="2017-02" db="EMBL/GenBank/DDBJ databases">
        <authorList>
            <person name="Varghese N."/>
            <person name="Submissions S."/>
        </authorList>
    </citation>
    <scope>NUCLEOTIDE SEQUENCE [LARGE SCALE GENOMIC DNA]</scope>
    <source>
        <strain evidence="8">VKM Ac-2052</strain>
    </source>
</reference>
<dbReference type="GO" id="GO:0009697">
    <property type="term" value="P:salicylic acid biosynthetic process"/>
    <property type="evidence" value="ECO:0007669"/>
    <property type="project" value="TreeGrafter"/>
</dbReference>
<dbReference type="NCBIfam" id="TIGR01806">
    <property type="entry name" value="CM_mono2"/>
    <property type="match status" value="1"/>
</dbReference>
<keyword evidence="4" id="KW-0413">Isomerase</keyword>
<dbReference type="EMBL" id="FUYG01000007">
    <property type="protein sequence ID" value="SKA99127.1"/>
    <property type="molecule type" value="Genomic_DNA"/>
</dbReference>
<dbReference type="UniPathway" id="UPA00120">
    <property type="reaction ID" value="UER00203"/>
</dbReference>
<comment type="pathway">
    <text evidence="1">Metabolic intermediate biosynthesis; prephenate biosynthesis; prephenate from chorismate: step 1/1.</text>
</comment>
<keyword evidence="5" id="KW-0472">Membrane</keyword>
<gene>
    <name evidence="7" type="ORF">SAMN06295879_2682</name>
</gene>
<dbReference type="AlphaFoldDB" id="A0A1T4YBB7"/>
<evidence type="ECO:0000259" key="6">
    <source>
        <dbReference type="PROSITE" id="PS51168"/>
    </source>
</evidence>
<dbReference type="InterPro" id="IPR008240">
    <property type="entry name" value="Chorismate_mutase_periplasmic"/>
</dbReference>
<dbReference type="InterPro" id="IPR002701">
    <property type="entry name" value="CM_II_prokaryot"/>
</dbReference>
<evidence type="ECO:0000256" key="1">
    <source>
        <dbReference type="ARBA" id="ARBA00004817"/>
    </source>
</evidence>
<dbReference type="GO" id="GO:0004106">
    <property type="term" value="F:chorismate mutase activity"/>
    <property type="evidence" value="ECO:0007669"/>
    <property type="project" value="UniProtKB-EC"/>
</dbReference>
<dbReference type="GO" id="GO:0046417">
    <property type="term" value="P:chorismate metabolic process"/>
    <property type="evidence" value="ECO:0007669"/>
    <property type="project" value="InterPro"/>
</dbReference>
<feature type="domain" description="Chorismate mutase" evidence="6">
    <location>
        <begin position="52"/>
        <end position="145"/>
    </location>
</feature>
<organism evidence="7 8">
    <name type="scientific">Agreia bicolorata</name>
    <dbReference type="NCBI Taxonomy" id="110935"/>
    <lineage>
        <taxon>Bacteria</taxon>
        <taxon>Bacillati</taxon>
        <taxon>Actinomycetota</taxon>
        <taxon>Actinomycetes</taxon>
        <taxon>Micrococcales</taxon>
        <taxon>Microbacteriaceae</taxon>
        <taxon>Agreia</taxon>
    </lineage>
</organism>
<dbReference type="PANTHER" id="PTHR38041:SF2">
    <property type="entry name" value="SECRETED CHORISMATE MUTASE"/>
    <property type="match status" value="1"/>
</dbReference>
<evidence type="ECO:0000313" key="7">
    <source>
        <dbReference type="EMBL" id="SKA99127.1"/>
    </source>
</evidence>
<proteinExistence type="predicted"/>
<dbReference type="PANTHER" id="PTHR38041">
    <property type="entry name" value="CHORISMATE MUTASE"/>
    <property type="match status" value="1"/>
</dbReference>
<feature type="transmembrane region" description="Helical" evidence="5">
    <location>
        <begin position="21"/>
        <end position="39"/>
    </location>
</feature>
<dbReference type="PROSITE" id="PS51168">
    <property type="entry name" value="CHORISMATE_MUT_2"/>
    <property type="match status" value="1"/>
</dbReference>